<evidence type="ECO:0000259" key="8">
    <source>
        <dbReference type="Pfam" id="PF04116"/>
    </source>
</evidence>
<evidence type="ECO:0000256" key="2">
    <source>
        <dbReference type="ARBA" id="ARBA00022692"/>
    </source>
</evidence>
<dbReference type="EMBL" id="AP024238">
    <property type="protein sequence ID" value="BCO26615.1"/>
    <property type="molecule type" value="Genomic_DNA"/>
</dbReference>
<keyword evidence="5" id="KW-0443">Lipid metabolism</keyword>
<accession>A0ABN6D3S0</accession>
<dbReference type="PANTHER" id="PTHR21624">
    <property type="entry name" value="STEROL DESATURASE-RELATED PROTEIN"/>
    <property type="match status" value="1"/>
</dbReference>
<feature type="transmembrane region" description="Helical" evidence="7">
    <location>
        <begin position="110"/>
        <end position="130"/>
    </location>
</feature>
<feature type="transmembrane region" description="Helical" evidence="7">
    <location>
        <begin position="39"/>
        <end position="58"/>
    </location>
</feature>
<evidence type="ECO:0000256" key="3">
    <source>
        <dbReference type="ARBA" id="ARBA00022989"/>
    </source>
</evidence>
<organism evidence="9 10">
    <name type="scientific">Rhodoferax lithotrophicus</name>
    <dbReference type="NCBI Taxonomy" id="2798804"/>
    <lineage>
        <taxon>Bacteria</taxon>
        <taxon>Pseudomonadati</taxon>
        <taxon>Pseudomonadota</taxon>
        <taxon>Betaproteobacteria</taxon>
        <taxon>Burkholderiales</taxon>
        <taxon>Comamonadaceae</taxon>
        <taxon>Rhodoferax</taxon>
    </lineage>
</organism>
<evidence type="ECO:0000256" key="5">
    <source>
        <dbReference type="ARBA" id="ARBA00023098"/>
    </source>
</evidence>
<keyword evidence="10" id="KW-1185">Reference proteome</keyword>
<proteinExistence type="predicted"/>
<comment type="subcellular location">
    <subcellularLocation>
        <location evidence="1">Endomembrane system</location>
        <topology evidence="1">Multi-pass membrane protein</topology>
    </subcellularLocation>
</comment>
<dbReference type="Proteomes" id="UP000824366">
    <property type="component" value="Chromosome"/>
</dbReference>
<dbReference type="InterPro" id="IPR006694">
    <property type="entry name" value="Fatty_acid_hydroxylase"/>
</dbReference>
<protein>
    <recommendedName>
        <fullName evidence="8">Fatty acid hydroxylase domain-containing protein</fullName>
    </recommendedName>
</protein>
<evidence type="ECO:0000256" key="4">
    <source>
        <dbReference type="ARBA" id="ARBA00023002"/>
    </source>
</evidence>
<feature type="transmembrane region" description="Helical" evidence="7">
    <location>
        <begin position="12"/>
        <end position="33"/>
    </location>
</feature>
<dbReference type="PANTHER" id="PTHR21624:SF1">
    <property type="entry name" value="ALKYLGLYCEROL MONOOXYGENASE"/>
    <property type="match status" value="1"/>
</dbReference>
<evidence type="ECO:0000313" key="10">
    <source>
        <dbReference type="Proteomes" id="UP000824366"/>
    </source>
</evidence>
<evidence type="ECO:0000256" key="1">
    <source>
        <dbReference type="ARBA" id="ARBA00004127"/>
    </source>
</evidence>
<feature type="domain" description="Fatty acid hydroxylase" evidence="8">
    <location>
        <begin position="117"/>
        <end position="254"/>
    </location>
</feature>
<keyword evidence="3 7" id="KW-1133">Transmembrane helix</keyword>
<sequence>MIEPRAQWRAYLFYPLALVGTLAFIHADIHGWLGPLGKAYPLYLLVLISAMLALERITPMRREWGMTKKSFLHRDLPMLVVNGATIAATTYTVTWLAQRHGGLPLHKLALPWQAEAVCALLLSDFLWYWVHRYSHEGTGWFGRWLWKTHAIHHLPGEVYVFMHAVGHPINTAYVRVILMIPVILFGFSPEAVFAASVFNGFQGLVSHFNVDSRAGWLNRLFMGTELHRFHHSANMDEAKNYAATVSIWDQLFGTYCLPSSAPEKLGVVDRESYPQDLQWGKILSIPFR</sequence>
<dbReference type="Pfam" id="PF04116">
    <property type="entry name" value="FA_hydroxylase"/>
    <property type="match status" value="1"/>
</dbReference>
<evidence type="ECO:0000256" key="7">
    <source>
        <dbReference type="SAM" id="Phobius"/>
    </source>
</evidence>
<reference evidence="9 10" key="1">
    <citation type="journal article" date="2021" name="Microbiol. Spectr.">
        <title>A Single Bacterium Capable of Oxidation and Reduction of Iron at Circumneutral pH.</title>
        <authorList>
            <person name="Kato S."/>
            <person name="Ohkuma M."/>
        </authorList>
    </citation>
    <scope>NUCLEOTIDE SEQUENCE [LARGE SCALE GENOMIC DNA]</scope>
    <source>
        <strain evidence="9 10">MIZ03</strain>
    </source>
</reference>
<gene>
    <name evidence="9" type="ORF">MIZ03_1498</name>
</gene>
<dbReference type="RefSeq" id="WP_223910355.1">
    <property type="nucleotide sequence ID" value="NZ_AP024238.1"/>
</dbReference>
<keyword evidence="2 7" id="KW-0812">Transmembrane</keyword>
<dbReference type="InterPro" id="IPR051689">
    <property type="entry name" value="Sterol_desaturase/TMEM195"/>
</dbReference>
<evidence type="ECO:0000313" key="9">
    <source>
        <dbReference type="EMBL" id="BCO26615.1"/>
    </source>
</evidence>
<keyword evidence="6 7" id="KW-0472">Membrane</keyword>
<feature type="transmembrane region" description="Helical" evidence="7">
    <location>
        <begin position="79"/>
        <end position="98"/>
    </location>
</feature>
<evidence type="ECO:0000256" key="6">
    <source>
        <dbReference type="ARBA" id="ARBA00023136"/>
    </source>
</evidence>
<name>A0ABN6D3S0_9BURK</name>
<keyword evidence="4" id="KW-0560">Oxidoreductase</keyword>